<dbReference type="InterPro" id="IPR006664">
    <property type="entry name" value="OMP_bac"/>
</dbReference>
<evidence type="ECO:0000256" key="1">
    <source>
        <dbReference type="ARBA" id="ARBA00004442"/>
    </source>
</evidence>
<organism evidence="8 9">
    <name type="scientific">Leptospira wolffii</name>
    <dbReference type="NCBI Taxonomy" id="409998"/>
    <lineage>
        <taxon>Bacteria</taxon>
        <taxon>Pseudomonadati</taxon>
        <taxon>Spirochaetota</taxon>
        <taxon>Spirochaetia</taxon>
        <taxon>Leptospirales</taxon>
        <taxon>Leptospiraceae</taxon>
        <taxon>Leptospira</taxon>
    </lineage>
</organism>
<dbReference type="EMBL" id="NPDT01000003">
    <property type="protein sequence ID" value="PJZ66023.1"/>
    <property type="molecule type" value="Genomic_DNA"/>
</dbReference>
<evidence type="ECO:0000256" key="4">
    <source>
        <dbReference type="PROSITE-ProRule" id="PRU00473"/>
    </source>
</evidence>
<dbReference type="InterPro" id="IPR006665">
    <property type="entry name" value="OmpA-like"/>
</dbReference>
<dbReference type="AlphaFoldDB" id="A0A2M9ZC58"/>
<dbReference type="InterPro" id="IPR050330">
    <property type="entry name" value="Bact_OuterMem_StrucFunc"/>
</dbReference>
<evidence type="ECO:0000256" key="3">
    <source>
        <dbReference type="ARBA" id="ARBA00023237"/>
    </source>
</evidence>
<dbReference type="PRINTS" id="PR01021">
    <property type="entry name" value="OMPADOMAIN"/>
</dbReference>
<dbReference type="PANTHER" id="PTHR30329:SF21">
    <property type="entry name" value="LIPOPROTEIN YIAD-RELATED"/>
    <property type="match status" value="1"/>
</dbReference>
<keyword evidence="2 4" id="KW-0472">Membrane</keyword>
<dbReference type="Pfam" id="PF00691">
    <property type="entry name" value="OmpA"/>
    <property type="match status" value="1"/>
</dbReference>
<feature type="region of interest" description="Disordered" evidence="5">
    <location>
        <begin position="173"/>
        <end position="208"/>
    </location>
</feature>
<feature type="domain" description="OmpA-like" evidence="7">
    <location>
        <begin position="231"/>
        <end position="345"/>
    </location>
</feature>
<dbReference type="RefSeq" id="WP_100758903.1">
    <property type="nucleotide sequence ID" value="NZ_NPDT01000003.1"/>
</dbReference>
<accession>A0A2M9ZC58</accession>
<comment type="caution">
    <text evidence="8">The sequence shown here is derived from an EMBL/GenBank/DDBJ whole genome shotgun (WGS) entry which is preliminary data.</text>
</comment>
<evidence type="ECO:0000256" key="6">
    <source>
        <dbReference type="SAM" id="Phobius"/>
    </source>
</evidence>
<keyword evidence="6" id="KW-1133">Transmembrane helix</keyword>
<dbReference type="SUPFAM" id="SSF103088">
    <property type="entry name" value="OmpA-like"/>
    <property type="match status" value="1"/>
</dbReference>
<keyword evidence="3" id="KW-0998">Cell outer membrane</keyword>
<dbReference type="GO" id="GO:0009279">
    <property type="term" value="C:cell outer membrane"/>
    <property type="evidence" value="ECO:0007669"/>
    <property type="project" value="UniProtKB-SubCell"/>
</dbReference>
<dbReference type="Gene3D" id="3.30.1330.60">
    <property type="entry name" value="OmpA-like domain"/>
    <property type="match status" value="1"/>
</dbReference>
<dbReference type="InterPro" id="IPR036737">
    <property type="entry name" value="OmpA-like_sf"/>
</dbReference>
<evidence type="ECO:0000313" key="8">
    <source>
        <dbReference type="EMBL" id="PJZ66023.1"/>
    </source>
</evidence>
<sequence>MAKKQTYYVTIKGKKFDRGLIELADSSTSGKRDGRISVSDAKKLLNAVKDNNTYTDIEKKTMEYIRENYKFTDKADEWFRTEIRKWAAEKSSHSNKSAVSSEEYTTQDEAISLVVPHDSDLSEKNYSGYIPTPSAGKSKKNSAIPVLILSLVILVGFGVGIYYAFKRNVTESQSNEALKRPANSQKESEKKELSTKKEESSVSEKKKEDTDEGGIFGLFSKKYEIAVLSGKDEEIAKRVQQSDLIFAKNDITVHSDSRKVLDQLSSLLKRHPDLKAVLTGHASLEGTEPVNLRVSQLRAEMVRDYLLGNGIESNRLVLEAKGSSELGAEASKDGKNRRVNIRIVK</sequence>
<feature type="transmembrane region" description="Helical" evidence="6">
    <location>
        <begin position="143"/>
        <end position="165"/>
    </location>
</feature>
<comment type="subcellular location">
    <subcellularLocation>
        <location evidence="1">Cell outer membrane</location>
    </subcellularLocation>
</comment>
<reference evidence="8 9" key="1">
    <citation type="submission" date="2017-07" db="EMBL/GenBank/DDBJ databases">
        <title>Leptospira spp. isolated from tropical soils.</title>
        <authorList>
            <person name="Thibeaux R."/>
            <person name="Iraola G."/>
            <person name="Ferres I."/>
            <person name="Bierque E."/>
            <person name="Girault D."/>
            <person name="Soupe-Gilbert M.-E."/>
            <person name="Picardeau M."/>
            <person name="Goarant C."/>
        </authorList>
    </citation>
    <scope>NUCLEOTIDE SEQUENCE [LARGE SCALE GENOMIC DNA]</scope>
    <source>
        <strain evidence="8 9">FH2-C-A2</strain>
    </source>
</reference>
<evidence type="ECO:0000256" key="5">
    <source>
        <dbReference type="SAM" id="MobiDB-lite"/>
    </source>
</evidence>
<proteinExistence type="predicted"/>
<evidence type="ECO:0000313" key="9">
    <source>
        <dbReference type="Proteomes" id="UP000231912"/>
    </source>
</evidence>
<dbReference type="PANTHER" id="PTHR30329">
    <property type="entry name" value="STATOR ELEMENT OF FLAGELLAR MOTOR COMPLEX"/>
    <property type="match status" value="1"/>
</dbReference>
<dbReference type="PROSITE" id="PS51123">
    <property type="entry name" value="OMPA_2"/>
    <property type="match status" value="1"/>
</dbReference>
<feature type="compositionally biased region" description="Basic and acidic residues" evidence="5">
    <location>
        <begin position="186"/>
        <end position="208"/>
    </location>
</feature>
<dbReference type="CDD" id="cd07185">
    <property type="entry name" value="OmpA_C-like"/>
    <property type="match status" value="1"/>
</dbReference>
<evidence type="ECO:0000259" key="7">
    <source>
        <dbReference type="PROSITE" id="PS51123"/>
    </source>
</evidence>
<gene>
    <name evidence="8" type="ORF">CH371_10915</name>
</gene>
<dbReference type="Proteomes" id="UP000231912">
    <property type="component" value="Unassembled WGS sequence"/>
</dbReference>
<name>A0A2M9ZC58_9LEPT</name>
<evidence type="ECO:0000256" key="2">
    <source>
        <dbReference type="ARBA" id="ARBA00023136"/>
    </source>
</evidence>
<protein>
    <submittedName>
        <fullName evidence="8">Cell envelope biogenesis protein OmpA</fullName>
    </submittedName>
</protein>
<keyword evidence="6" id="KW-0812">Transmembrane</keyword>